<dbReference type="AlphaFoldDB" id="A0A240EHB5"/>
<dbReference type="PANTHER" id="PTHR38686">
    <property type="entry name" value="APOLIPOPROTEIN N-ACYLTRANSFERASE"/>
    <property type="match status" value="1"/>
</dbReference>
<evidence type="ECO:0000313" key="11">
    <source>
        <dbReference type="EMBL" id="SNX47891.1"/>
    </source>
</evidence>
<dbReference type="InterPro" id="IPR003010">
    <property type="entry name" value="C-N_Hydrolase"/>
</dbReference>
<evidence type="ECO:0000256" key="9">
    <source>
        <dbReference type="HAMAP-Rule" id="MF_01148"/>
    </source>
</evidence>
<dbReference type="UniPathway" id="UPA00666"/>
<comment type="catalytic activity">
    <reaction evidence="9">
        <text>N-terminal S-1,2-diacyl-sn-glyceryl-L-cysteinyl-[lipoprotein] + a glycerophospholipid = N-acyl-S-1,2-diacyl-sn-glyceryl-L-cysteinyl-[lipoprotein] + a 2-acyl-sn-glycero-3-phospholipid + H(+)</text>
        <dbReference type="Rhea" id="RHEA:48228"/>
        <dbReference type="Rhea" id="RHEA-COMP:14681"/>
        <dbReference type="Rhea" id="RHEA-COMP:14684"/>
        <dbReference type="ChEBI" id="CHEBI:15378"/>
        <dbReference type="ChEBI" id="CHEBI:136912"/>
        <dbReference type="ChEBI" id="CHEBI:140656"/>
        <dbReference type="ChEBI" id="CHEBI:140657"/>
        <dbReference type="ChEBI" id="CHEBI:140660"/>
        <dbReference type="EC" id="2.3.1.269"/>
    </reaction>
</comment>
<evidence type="ECO:0000256" key="3">
    <source>
        <dbReference type="ARBA" id="ARBA00022475"/>
    </source>
</evidence>
<keyword evidence="11" id="KW-0449">Lipoprotein</keyword>
<name>A0A240EHB5_9VIBR</name>
<dbReference type="GO" id="GO:0005886">
    <property type="term" value="C:plasma membrane"/>
    <property type="evidence" value="ECO:0007669"/>
    <property type="project" value="UniProtKB-SubCell"/>
</dbReference>
<dbReference type="EMBL" id="OANU01000015">
    <property type="protein sequence ID" value="SNX47891.1"/>
    <property type="molecule type" value="Genomic_DNA"/>
</dbReference>
<keyword evidence="6 9" id="KW-1133">Transmembrane helix</keyword>
<evidence type="ECO:0000256" key="6">
    <source>
        <dbReference type="ARBA" id="ARBA00022989"/>
    </source>
</evidence>
<keyword evidence="5 9" id="KW-0812">Transmembrane</keyword>
<evidence type="ECO:0000256" key="7">
    <source>
        <dbReference type="ARBA" id="ARBA00023136"/>
    </source>
</evidence>
<keyword evidence="4 9" id="KW-0808">Transferase</keyword>
<evidence type="ECO:0000256" key="1">
    <source>
        <dbReference type="ARBA" id="ARBA00004651"/>
    </source>
</evidence>
<dbReference type="GO" id="GO:0042158">
    <property type="term" value="P:lipoprotein biosynthetic process"/>
    <property type="evidence" value="ECO:0007669"/>
    <property type="project" value="UniProtKB-UniRule"/>
</dbReference>
<comment type="function">
    <text evidence="9">Catalyzes the phospholipid dependent N-acylation of the N-terminal cysteine of apolipoprotein, the last step in lipoprotein maturation.</text>
</comment>
<sequence length="501" mass="56295">MWWLGIIAGVVSAVSYRVDSFGVGLSIVAFTLVFVVHVNLKTFRSKSALWFLYGIAYYTTSLWWVNGYLAQEYGDASWVRWGLWPLLVVILSSSFLIIPWLVATLTPSRTLIALPFILVSLDILREHTDFSFAWLHPGLLLLDVGFSGWLSAVGAFGGGLMVYLLSSSIAWLIVNQSGRHKALTLVAVILMSFLLINQLLFLPQPSEQNESNASVRLLHGNFAGPHKLSKNDVIERVQRYVSLSLQAPKADIVVWPESSMSLPYEEIQPFVKNSLDKLKQKGVVVVWGGQARNGQHLQNVIYRSDRSSPIYFKQRLVPFGEYRPAWFIDWIERVTLSRGGDIQVLPNSIQEHEFGSLRAVLAVCYEALYSDVFASKLHAGNVAFLLSDVEWTHTPWVKQFLLKLSQVRAAEVGKSVIYATNQGHTSLVGPDGAVLRHVESQATQVMDVSVPLNEHQTLYTQHGHLWLLWLSGGALLLTHLANRRHPIKPNSFTQKRLFRAQ</sequence>
<keyword evidence="7 9" id="KW-0472">Membrane</keyword>
<comment type="subcellular location">
    <subcellularLocation>
        <location evidence="1 9">Cell membrane</location>
        <topology evidence="1 9">Multi-pass membrane protein</topology>
    </subcellularLocation>
</comment>
<feature type="transmembrane region" description="Helical" evidence="9">
    <location>
        <begin position="148"/>
        <end position="173"/>
    </location>
</feature>
<dbReference type="PANTHER" id="PTHR38686:SF1">
    <property type="entry name" value="APOLIPOPROTEIN N-ACYLTRANSFERASE"/>
    <property type="match status" value="1"/>
</dbReference>
<feature type="transmembrane region" description="Helical" evidence="9">
    <location>
        <begin position="50"/>
        <end position="69"/>
    </location>
</feature>
<comment type="pathway">
    <text evidence="9">Protein modification; lipoprotein biosynthesis (N-acyl transfer).</text>
</comment>
<dbReference type="EC" id="2.3.1.269" evidence="9"/>
<feature type="domain" description="CN hydrolase" evidence="10">
    <location>
        <begin position="218"/>
        <end position="452"/>
    </location>
</feature>
<evidence type="ECO:0000313" key="12">
    <source>
        <dbReference type="Proteomes" id="UP000219336"/>
    </source>
</evidence>
<dbReference type="InterPro" id="IPR045378">
    <property type="entry name" value="LNT_N"/>
</dbReference>
<dbReference type="PROSITE" id="PS50263">
    <property type="entry name" value="CN_HYDROLASE"/>
    <property type="match status" value="1"/>
</dbReference>
<evidence type="ECO:0000256" key="4">
    <source>
        <dbReference type="ARBA" id="ARBA00022679"/>
    </source>
</evidence>
<dbReference type="InterPro" id="IPR036526">
    <property type="entry name" value="C-N_Hydrolase_sf"/>
</dbReference>
<feature type="transmembrane region" description="Helical" evidence="9">
    <location>
        <begin position="81"/>
        <end position="103"/>
    </location>
</feature>
<evidence type="ECO:0000256" key="5">
    <source>
        <dbReference type="ARBA" id="ARBA00022692"/>
    </source>
</evidence>
<dbReference type="Gene3D" id="3.60.110.10">
    <property type="entry name" value="Carbon-nitrogen hydrolase"/>
    <property type="match status" value="1"/>
</dbReference>
<comment type="caution">
    <text evidence="9">Lacks conserved residue(s) required for the propagation of feature annotation.</text>
</comment>
<protein>
    <recommendedName>
        <fullName evidence="9">Apolipoprotein N-acyltransferase</fullName>
        <shortName evidence="9">ALP N-acyltransferase</shortName>
        <ecNumber evidence="9">2.3.1.269</ecNumber>
    </recommendedName>
</protein>
<comment type="similarity">
    <text evidence="2 9">Belongs to the CN hydrolase family. Apolipoprotein N-acyltransferase subfamily.</text>
</comment>
<evidence type="ECO:0000256" key="8">
    <source>
        <dbReference type="ARBA" id="ARBA00023315"/>
    </source>
</evidence>
<gene>
    <name evidence="11" type="primary">lnt_1</name>
    <name evidence="9" type="synonym">lnt</name>
    <name evidence="11" type="ORF">VTH8203_01506</name>
</gene>
<keyword evidence="12" id="KW-1185">Reference proteome</keyword>
<accession>A0A240EHB5</accession>
<feature type="transmembrane region" description="Helical" evidence="9">
    <location>
        <begin position="182"/>
        <end position="202"/>
    </location>
</feature>
<dbReference type="OrthoDB" id="9804277at2"/>
<dbReference type="SUPFAM" id="SSF56317">
    <property type="entry name" value="Carbon-nitrogen hydrolase"/>
    <property type="match status" value="1"/>
</dbReference>
<reference evidence="12" key="1">
    <citation type="submission" date="2016-06" db="EMBL/GenBank/DDBJ databases">
        <authorList>
            <person name="Rodrigo-Torres L."/>
            <person name="Arahal R.D."/>
            <person name="Lucena T."/>
        </authorList>
    </citation>
    <scope>NUCLEOTIDE SEQUENCE [LARGE SCALE GENOMIC DNA]</scope>
    <source>
        <strain evidence="12">CECT8203</strain>
    </source>
</reference>
<keyword evidence="8 9" id="KW-0012">Acyltransferase</keyword>
<proteinExistence type="inferred from homology"/>
<organism evidence="11 12">
    <name type="scientific">Vibrio thalassae</name>
    <dbReference type="NCBI Taxonomy" id="1243014"/>
    <lineage>
        <taxon>Bacteria</taxon>
        <taxon>Pseudomonadati</taxon>
        <taxon>Pseudomonadota</taxon>
        <taxon>Gammaproteobacteria</taxon>
        <taxon>Vibrionales</taxon>
        <taxon>Vibrionaceae</taxon>
        <taxon>Vibrio</taxon>
    </lineage>
</organism>
<dbReference type="InterPro" id="IPR004563">
    <property type="entry name" value="Apolipo_AcylTrfase"/>
</dbReference>
<feature type="transmembrane region" description="Helical" evidence="9">
    <location>
        <begin position="20"/>
        <end position="38"/>
    </location>
</feature>
<dbReference type="Pfam" id="PF20154">
    <property type="entry name" value="LNT_N"/>
    <property type="match status" value="1"/>
</dbReference>
<dbReference type="RefSeq" id="WP_158296080.1">
    <property type="nucleotide sequence ID" value="NZ_JBHSII010000006.1"/>
</dbReference>
<dbReference type="HAMAP" id="MF_01148">
    <property type="entry name" value="Lnt"/>
    <property type="match status" value="1"/>
</dbReference>
<dbReference type="Proteomes" id="UP000219336">
    <property type="component" value="Unassembled WGS sequence"/>
</dbReference>
<evidence type="ECO:0000256" key="2">
    <source>
        <dbReference type="ARBA" id="ARBA00010065"/>
    </source>
</evidence>
<keyword evidence="3 9" id="KW-1003">Cell membrane</keyword>
<evidence type="ECO:0000259" key="10">
    <source>
        <dbReference type="PROSITE" id="PS50263"/>
    </source>
</evidence>
<dbReference type="Pfam" id="PF00795">
    <property type="entry name" value="CN_hydrolase"/>
    <property type="match status" value="1"/>
</dbReference>
<dbReference type="NCBIfam" id="TIGR00546">
    <property type="entry name" value="lnt"/>
    <property type="match status" value="1"/>
</dbReference>
<dbReference type="GO" id="GO:0016410">
    <property type="term" value="F:N-acyltransferase activity"/>
    <property type="evidence" value="ECO:0007669"/>
    <property type="project" value="UniProtKB-UniRule"/>
</dbReference>